<dbReference type="AlphaFoldDB" id="A0A916UJE7"/>
<protein>
    <submittedName>
        <fullName evidence="1">Uncharacterized protein</fullName>
    </submittedName>
</protein>
<keyword evidence="2" id="KW-1185">Reference proteome</keyword>
<organism evidence="1 2">
    <name type="scientific">Undibacterium terreum</name>
    <dbReference type="NCBI Taxonomy" id="1224302"/>
    <lineage>
        <taxon>Bacteria</taxon>
        <taxon>Pseudomonadati</taxon>
        <taxon>Pseudomonadota</taxon>
        <taxon>Betaproteobacteria</taxon>
        <taxon>Burkholderiales</taxon>
        <taxon>Oxalobacteraceae</taxon>
        <taxon>Undibacterium</taxon>
    </lineage>
</organism>
<accession>A0A916UJE7</accession>
<comment type="caution">
    <text evidence="1">The sequence shown here is derived from an EMBL/GenBank/DDBJ whole genome shotgun (WGS) entry which is preliminary data.</text>
</comment>
<reference evidence="1" key="1">
    <citation type="journal article" date="2014" name="Int. J. Syst. Evol. Microbiol.">
        <title>Complete genome sequence of Corynebacterium casei LMG S-19264T (=DSM 44701T), isolated from a smear-ripened cheese.</title>
        <authorList>
            <consortium name="US DOE Joint Genome Institute (JGI-PGF)"/>
            <person name="Walter F."/>
            <person name="Albersmeier A."/>
            <person name="Kalinowski J."/>
            <person name="Ruckert C."/>
        </authorList>
    </citation>
    <scope>NUCLEOTIDE SEQUENCE</scope>
    <source>
        <strain evidence="1">CGMCC 1.10998</strain>
    </source>
</reference>
<gene>
    <name evidence="1" type="ORF">GCM10011396_21850</name>
</gene>
<dbReference type="EMBL" id="BMED01000002">
    <property type="protein sequence ID" value="GGC74292.1"/>
    <property type="molecule type" value="Genomic_DNA"/>
</dbReference>
<dbReference type="RefSeq" id="WP_188566089.1">
    <property type="nucleotide sequence ID" value="NZ_BMED01000002.1"/>
</dbReference>
<evidence type="ECO:0000313" key="2">
    <source>
        <dbReference type="Proteomes" id="UP000637423"/>
    </source>
</evidence>
<reference evidence="1" key="2">
    <citation type="submission" date="2020-09" db="EMBL/GenBank/DDBJ databases">
        <authorList>
            <person name="Sun Q."/>
            <person name="Zhou Y."/>
        </authorList>
    </citation>
    <scope>NUCLEOTIDE SEQUENCE</scope>
    <source>
        <strain evidence="1">CGMCC 1.10998</strain>
    </source>
</reference>
<evidence type="ECO:0000313" key="1">
    <source>
        <dbReference type="EMBL" id="GGC74292.1"/>
    </source>
</evidence>
<proteinExistence type="predicted"/>
<name>A0A916UJE7_9BURK</name>
<dbReference type="Proteomes" id="UP000637423">
    <property type="component" value="Unassembled WGS sequence"/>
</dbReference>
<sequence length="104" mass="11227">MALFFVEAVKFDGSGERVEKVRWGKSKGGEITPPAFVADPEDADVSKVVEAIENGDEVITKFHVKDSIVMGPLIKVVTNDDGTPGITTAAYEQPGFELNNLPTF</sequence>